<feature type="compositionally biased region" description="Polar residues" evidence="4">
    <location>
        <begin position="224"/>
        <end position="250"/>
    </location>
</feature>
<feature type="domain" description="NADP-dependent oxidoreductase" evidence="5">
    <location>
        <begin position="12"/>
        <end position="184"/>
    </location>
</feature>
<dbReference type="InterPro" id="IPR023210">
    <property type="entry name" value="NADP_OxRdtase_dom"/>
</dbReference>
<evidence type="ECO:0000256" key="1">
    <source>
        <dbReference type="ARBA" id="ARBA00007905"/>
    </source>
</evidence>
<dbReference type="PANTHER" id="PTHR43827">
    <property type="entry name" value="2,5-DIKETO-D-GLUCONIC ACID REDUCTASE"/>
    <property type="match status" value="1"/>
</dbReference>
<evidence type="ECO:0000313" key="7">
    <source>
        <dbReference type="Proteomes" id="UP001501729"/>
    </source>
</evidence>
<dbReference type="GO" id="GO:0016616">
    <property type="term" value="F:oxidoreductase activity, acting on the CH-OH group of donors, NAD or NADP as acceptor"/>
    <property type="evidence" value="ECO:0007669"/>
    <property type="project" value="UniProtKB-ARBA"/>
</dbReference>
<evidence type="ECO:0000256" key="4">
    <source>
        <dbReference type="SAM" id="MobiDB-lite"/>
    </source>
</evidence>
<keyword evidence="3" id="KW-0560">Oxidoreductase</keyword>
<dbReference type="Gene3D" id="3.20.20.100">
    <property type="entry name" value="NADP-dependent oxidoreductase domain"/>
    <property type="match status" value="1"/>
</dbReference>
<reference evidence="6 7" key="1">
    <citation type="journal article" date="2019" name="Int. J. Syst. Evol. Microbiol.">
        <title>The Global Catalogue of Microorganisms (GCM) 10K type strain sequencing project: providing services to taxonomists for standard genome sequencing and annotation.</title>
        <authorList>
            <consortium name="The Broad Institute Genomics Platform"/>
            <consortium name="The Broad Institute Genome Sequencing Center for Infectious Disease"/>
            <person name="Wu L."/>
            <person name="Ma J."/>
        </authorList>
    </citation>
    <scope>NUCLEOTIDE SEQUENCE [LARGE SCALE GENOMIC DNA]</scope>
    <source>
        <strain evidence="6 7">JCM 17504</strain>
    </source>
</reference>
<evidence type="ECO:0000256" key="2">
    <source>
        <dbReference type="ARBA" id="ARBA00022857"/>
    </source>
</evidence>
<dbReference type="Pfam" id="PF00248">
    <property type="entry name" value="Aldo_ket_red"/>
    <property type="match status" value="1"/>
</dbReference>
<comment type="similarity">
    <text evidence="1">Belongs to the aldo/keto reductase family.</text>
</comment>
<dbReference type="InterPro" id="IPR036812">
    <property type="entry name" value="NAD(P)_OxRdtase_dom_sf"/>
</dbReference>
<dbReference type="PANTHER" id="PTHR43827:SF3">
    <property type="entry name" value="NADP-DEPENDENT OXIDOREDUCTASE DOMAIN-CONTAINING PROTEIN"/>
    <property type="match status" value="1"/>
</dbReference>
<dbReference type="PROSITE" id="PS00798">
    <property type="entry name" value="ALDOKETO_REDUCTASE_1"/>
    <property type="match status" value="1"/>
</dbReference>
<dbReference type="InterPro" id="IPR018170">
    <property type="entry name" value="Aldo/ket_reductase_CS"/>
</dbReference>
<evidence type="ECO:0000259" key="5">
    <source>
        <dbReference type="Pfam" id="PF00248"/>
    </source>
</evidence>
<dbReference type="EMBL" id="BAABKX010000001">
    <property type="protein sequence ID" value="GAA5047169.1"/>
    <property type="molecule type" value="Genomic_DNA"/>
</dbReference>
<organism evidence="6 7">
    <name type="scientific">Haladaptatus pallidirubidus</name>
    <dbReference type="NCBI Taxonomy" id="1008152"/>
    <lineage>
        <taxon>Archaea</taxon>
        <taxon>Methanobacteriati</taxon>
        <taxon>Methanobacteriota</taxon>
        <taxon>Stenosarchaea group</taxon>
        <taxon>Halobacteria</taxon>
        <taxon>Halobacteriales</taxon>
        <taxon>Haladaptataceae</taxon>
        <taxon>Haladaptatus</taxon>
    </lineage>
</organism>
<keyword evidence="7" id="KW-1185">Reference proteome</keyword>
<sequence length="301" mass="33330">MTEIPSPGLGTSGNEDPEQCAKTVRTALELGYRHVDTAQMYGNEESVGAGIARADVPREDVFLATKVLPDNLAHDDVLETTDESLDRLGTDYVDLLYVHWPMKAYEAEDTLPAFDKIAEAGKARNIAVSNFTPELLDEACEILDTEILANQVEMHPLFQQDDLRTYARKHDITLIAYSPIMQGEAGDVPELRDIAEKHDATRRKSVSRGSNRSRTSSRFRNQRAKNTSTRTSRFPTWTPKTLEKSNPSTAKIVSLTRTTPRGTDETSPDYYGLHCADHDPLPSLALHSTAKSLAERSAGIS</sequence>
<dbReference type="InterPro" id="IPR020471">
    <property type="entry name" value="AKR"/>
</dbReference>
<dbReference type="PRINTS" id="PR00069">
    <property type="entry name" value="ALDKETRDTASE"/>
</dbReference>
<feature type="region of interest" description="Disordered" evidence="4">
    <location>
        <begin position="195"/>
        <end position="250"/>
    </location>
</feature>
<evidence type="ECO:0000313" key="6">
    <source>
        <dbReference type="EMBL" id="GAA5047169.1"/>
    </source>
</evidence>
<dbReference type="SUPFAM" id="SSF51430">
    <property type="entry name" value="NAD(P)-linked oxidoreductase"/>
    <property type="match status" value="1"/>
</dbReference>
<proteinExistence type="inferred from homology"/>
<accession>A0AAV3UFD2</accession>
<comment type="caution">
    <text evidence="6">The sequence shown here is derived from an EMBL/GenBank/DDBJ whole genome shotgun (WGS) entry which is preliminary data.</text>
</comment>
<dbReference type="AlphaFoldDB" id="A0AAV3UFD2"/>
<keyword evidence="2" id="KW-0521">NADP</keyword>
<name>A0AAV3UFD2_9EURY</name>
<evidence type="ECO:0000256" key="3">
    <source>
        <dbReference type="ARBA" id="ARBA00023002"/>
    </source>
</evidence>
<gene>
    <name evidence="6" type="ORF">GCM10025751_17380</name>
</gene>
<protein>
    <submittedName>
        <fullName evidence="6">Aldo/keto reductase</fullName>
    </submittedName>
</protein>
<dbReference type="Proteomes" id="UP001501729">
    <property type="component" value="Unassembled WGS sequence"/>
</dbReference>